<evidence type="ECO:0000256" key="7">
    <source>
        <dbReference type="ARBA" id="ARBA00022989"/>
    </source>
</evidence>
<comment type="subcellular location">
    <subcellularLocation>
        <location evidence="1">Membrane</location>
        <topology evidence="1">Multi-pass membrane protein</topology>
    </subcellularLocation>
</comment>
<evidence type="ECO:0000256" key="13">
    <source>
        <dbReference type="SAM" id="Phobius"/>
    </source>
</evidence>
<feature type="transmembrane region" description="Helical" evidence="13">
    <location>
        <begin position="166"/>
        <end position="187"/>
    </location>
</feature>
<keyword evidence="7 13" id="KW-1133">Transmembrane helix</keyword>
<evidence type="ECO:0000256" key="9">
    <source>
        <dbReference type="ARBA" id="ARBA00023136"/>
    </source>
</evidence>
<feature type="transmembrane region" description="Helical" evidence="13">
    <location>
        <begin position="101"/>
        <end position="121"/>
    </location>
</feature>
<feature type="transmembrane region" description="Helical" evidence="13">
    <location>
        <begin position="20"/>
        <end position="38"/>
    </location>
</feature>
<keyword evidence="6 13" id="KW-0812">Transmembrane</keyword>
<reference evidence="14" key="1">
    <citation type="submission" date="2021-01" db="EMBL/GenBank/DDBJ databases">
        <authorList>
            <person name="Corre E."/>
            <person name="Pelletier E."/>
            <person name="Niang G."/>
            <person name="Scheremetjew M."/>
            <person name="Finn R."/>
            <person name="Kale V."/>
            <person name="Holt S."/>
            <person name="Cochrane G."/>
            <person name="Meng A."/>
            <person name="Brown T."/>
            <person name="Cohen L."/>
        </authorList>
    </citation>
    <scope>NUCLEOTIDE SEQUENCE</scope>
    <source>
        <strain evidence="14">Ms1</strain>
    </source>
</reference>
<feature type="transmembrane region" description="Helical" evidence="13">
    <location>
        <begin position="70"/>
        <end position="89"/>
    </location>
</feature>
<evidence type="ECO:0000256" key="5">
    <source>
        <dbReference type="ARBA" id="ARBA00022679"/>
    </source>
</evidence>
<feature type="transmembrane region" description="Helical" evidence="13">
    <location>
        <begin position="45"/>
        <end position="64"/>
    </location>
</feature>
<dbReference type="GO" id="GO:0016020">
    <property type="term" value="C:membrane"/>
    <property type="evidence" value="ECO:0007669"/>
    <property type="project" value="UniProtKB-SubCell"/>
</dbReference>
<keyword evidence="11" id="KW-1208">Phospholipid metabolism</keyword>
<dbReference type="InterPro" id="IPR021261">
    <property type="entry name" value="GPCAT"/>
</dbReference>
<dbReference type="GO" id="GO:0016746">
    <property type="term" value="F:acyltransferase activity"/>
    <property type="evidence" value="ECO:0007669"/>
    <property type="project" value="UniProtKB-KW"/>
</dbReference>
<evidence type="ECO:0000256" key="6">
    <source>
        <dbReference type="ARBA" id="ARBA00022692"/>
    </source>
</evidence>
<gene>
    <name evidence="14" type="ORF">BSP0115_LOCUS589</name>
</gene>
<feature type="transmembrane region" description="Helical" evidence="13">
    <location>
        <begin position="254"/>
        <end position="276"/>
    </location>
</feature>
<keyword evidence="10" id="KW-0594">Phospholipid biosynthesis</keyword>
<proteinExistence type="inferred from homology"/>
<evidence type="ECO:0000313" key="14">
    <source>
        <dbReference type="EMBL" id="CAD8907393.1"/>
    </source>
</evidence>
<feature type="transmembrane region" description="Helical" evidence="13">
    <location>
        <begin position="215"/>
        <end position="242"/>
    </location>
</feature>
<evidence type="ECO:0000256" key="4">
    <source>
        <dbReference type="ARBA" id="ARBA00022516"/>
    </source>
</evidence>
<protein>
    <recommendedName>
        <fullName evidence="3">Glycerophosphocholine acyltransferase 1</fullName>
    </recommendedName>
</protein>
<keyword evidence="9 13" id="KW-0472">Membrane</keyword>
<evidence type="ECO:0000256" key="10">
    <source>
        <dbReference type="ARBA" id="ARBA00023209"/>
    </source>
</evidence>
<evidence type="ECO:0000256" key="12">
    <source>
        <dbReference type="ARBA" id="ARBA00023315"/>
    </source>
</evidence>
<dbReference type="PANTHER" id="PTHR31201">
    <property type="entry name" value="OS01G0585100 PROTEIN"/>
    <property type="match status" value="1"/>
</dbReference>
<keyword evidence="8" id="KW-0443">Lipid metabolism</keyword>
<dbReference type="EMBL" id="HBFS01000906">
    <property type="protein sequence ID" value="CAD8907393.1"/>
    <property type="molecule type" value="Transcribed_RNA"/>
</dbReference>
<evidence type="ECO:0000256" key="1">
    <source>
        <dbReference type="ARBA" id="ARBA00004141"/>
    </source>
</evidence>
<comment type="similarity">
    <text evidence="2">Belongs to the GPC1 family.</text>
</comment>
<sequence>MAHAVAVPLLVLRAPRVLPYVYIAELLLLVSIRLVYYYQLHWHYFCLDFCYFGNATLVAYLLFFPHSERLFVVCFAIAHGPLLFAVVAYRNSLVPHSLDKMTSCFIHIAPPIVLFALRWHAVAGWSTCAHADLVLDLPQRASSPAAPAAPAALWTLEDVCESPGSLVWLLVVPMAAFAGHQLLYFLIVQVLPNKTLREDKTYLTSYRYLMSLRGLVYNLATCFGYRFRVAGYAVVCLAYGALSLLPMPLWWSSYWANVAVLAASLLVMTHNGAGFYTEVFSRKYAAAHGLHAQQLAPDVAEELA</sequence>
<accession>A0A7S1G2R6</accession>
<keyword evidence="4" id="KW-0444">Lipid biosynthesis</keyword>
<keyword evidence="5" id="KW-0808">Transferase</keyword>
<dbReference type="PANTHER" id="PTHR31201:SF1">
    <property type="entry name" value="GLYCEROPHOSPHOCHOLINE ACYLTRANSFERASE 1"/>
    <property type="match status" value="1"/>
</dbReference>
<dbReference type="GO" id="GO:0006656">
    <property type="term" value="P:phosphatidylcholine biosynthetic process"/>
    <property type="evidence" value="ECO:0007669"/>
    <property type="project" value="TreeGrafter"/>
</dbReference>
<organism evidence="14">
    <name type="scientific">Bicosoecida sp. CB-2014</name>
    <dbReference type="NCBI Taxonomy" id="1486930"/>
    <lineage>
        <taxon>Eukaryota</taxon>
        <taxon>Sar</taxon>
        <taxon>Stramenopiles</taxon>
        <taxon>Bigyra</taxon>
        <taxon>Opalozoa</taxon>
        <taxon>Bicosoecida</taxon>
    </lineage>
</organism>
<dbReference type="Pfam" id="PF10998">
    <property type="entry name" value="DUF2838"/>
    <property type="match status" value="1"/>
</dbReference>
<evidence type="ECO:0000256" key="11">
    <source>
        <dbReference type="ARBA" id="ARBA00023264"/>
    </source>
</evidence>
<evidence type="ECO:0000256" key="3">
    <source>
        <dbReference type="ARBA" id="ARBA00019082"/>
    </source>
</evidence>
<dbReference type="AlphaFoldDB" id="A0A7S1G2R6"/>
<name>A0A7S1G2R6_9STRA</name>
<keyword evidence="12" id="KW-0012">Acyltransferase</keyword>
<evidence type="ECO:0000256" key="8">
    <source>
        <dbReference type="ARBA" id="ARBA00023098"/>
    </source>
</evidence>
<evidence type="ECO:0000256" key="2">
    <source>
        <dbReference type="ARBA" id="ARBA00006675"/>
    </source>
</evidence>